<dbReference type="PANTHER" id="PTHR42714">
    <property type="entry name" value="TRNA MODIFICATION GTPASE GTPBP3"/>
    <property type="match status" value="1"/>
</dbReference>
<dbReference type="InterPro" id="IPR023873">
    <property type="entry name" value="FeFe-hyd_GTPase_HydF"/>
</dbReference>
<dbReference type="GO" id="GO:0002098">
    <property type="term" value="P:tRNA wobble uridine modification"/>
    <property type="evidence" value="ECO:0007669"/>
    <property type="project" value="TreeGrafter"/>
</dbReference>
<dbReference type="InterPro" id="IPR027417">
    <property type="entry name" value="P-loop_NTPase"/>
</dbReference>
<dbReference type="PANTHER" id="PTHR42714:SF6">
    <property type="entry name" value="TRANSLATION INITIATION FACTOR IF-2"/>
    <property type="match status" value="1"/>
</dbReference>
<sequence length="401" mass="44378">MKGKDLKPHIGIFGRRNFGKSSLINALTGLDVAIVSDIAGTTTDPVKKSMEIFGIGPAILIDTAGIDDQGDLGEKRIAKTLDVIKQIDCAILVIANNTFDEYEESLIQKFDRHKVSYLIVNNKTDMEPLQNNTIRKIQQKTTASIVEFSSVTRANLDGLIEALKGTIPETSYQNPSLLKGLINRGDIVMLITPVDSEAPDGRMILPQVMAIRDVLDNDAINVVVKETEAELFLQKTDIKPRLVMTDSQAFGFVSKIIPDEIPLTGFSIAYARMRGPFNEYVQGTRKISQLKDGDKILILESCTHQVSCEDIGRFKIPRWLKAYTKKQLEFDIVAGLNEIKTPITDYALVIQCGGCMVTRKQIFSRLFDAIEAGVPVSNYGLTIAYMNGIFERAIAPFANTL</sequence>
<dbReference type="NCBIfam" id="TIGR03918">
    <property type="entry name" value="GTP_HydF"/>
    <property type="match status" value="1"/>
</dbReference>
<dbReference type="RefSeq" id="WP_183413638.1">
    <property type="nucleotide sequence ID" value="NZ_JACHYB010000002.1"/>
</dbReference>
<gene>
    <name evidence="4" type="ORF">FHX64_002015</name>
</gene>
<feature type="domain" description="G" evidence="1">
    <location>
        <begin position="9"/>
        <end position="123"/>
    </location>
</feature>
<dbReference type="NCBIfam" id="TIGR00231">
    <property type="entry name" value="small_GTP"/>
    <property type="match status" value="1"/>
</dbReference>
<name>A0A7W5H2X1_9PORP</name>
<feature type="domain" description="Hydrogen maturase F tetramerization" evidence="3">
    <location>
        <begin position="279"/>
        <end position="396"/>
    </location>
</feature>
<keyword evidence="5" id="KW-1185">Reference proteome</keyword>
<dbReference type="CDD" id="cd00880">
    <property type="entry name" value="Era_like"/>
    <property type="match status" value="1"/>
</dbReference>
<evidence type="ECO:0000313" key="4">
    <source>
        <dbReference type="EMBL" id="MBB3187817.1"/>
    </source>
</evidence>
<dbReference type="SUPFAM" id="SSF52540">
    <property type="entry name" value="P-loop containing nucleoside triphosphate hydrolases"/>
    <property type="match status" value="1"/>
</dbReference>
<feature type="domain" description="Hydrogen maturase F dimerization" evidence="2">
    <location>
        <begin position="177"/>
        <end position="275"/>
    </location>
</feature>
<dbReference type="Pfam" id="PF18128">
    <property type="entry name" value="HydF_dimer"/>
    <property type="match status" value="1"/>
</dbReference>
<accession>A0A7W5H2X1</accession>
<dbReference type="GO" id="GO:0005737">
    <property type="term" value="C:cytoplasm"/>
    <property type="evidence" value="ECO:0007669"/>
    <property type="project" value="TreeGrafter"/>
</dbReference>
<evidence type="ECO:0000259" key="2">
    <source>
        <dbReference type="Pfam" id="PF18128"/>
    </source>
</evidence>
<protein>
    <submittedName>
        <fullName evidence="4">[FeFe] hydrogenase H-cluster maturation GTPase HydF</fullName>
    </submittedName>
</protein>
<evidence type="ECO:0000259" key="3">
    <source>
        <dbReference type="Pfam" id="PF18133"/>
    </source>
</evidence>
<dbReference type="InterPro" id="IPR005225">
    <property type="entry name" value="Small_GTP-bd"/>
</dbReference>
<proteinExistence type="predicted"/>
<dbReference type="InterPro" id="IPR041606">
    <property type="entry name" value="HydF_dimer"/>
</dbReference>
<dbReference type="GO" id="GO:0030488">
    <property type="term" value="P:tRNA methylation"/>
    <property type="evidence" value="ECO:0007669"/>
    <property type="project" value="TreeGrafter"/>
</dbReference>
<dbReference type="Gene3D" id="3.40.50.11420">
    <property type="match status" value="1"/>
</dbReference>
<evidence type="ECO:0000313" key="5">
    <source>
        <dbReference type="Proteomes" id="UP000544222"/>
    </source>
</evidence>
<comment type="caution">
    <text evidence="4">The sequence shown here is derived from an EMBL/GenBank/DDBJ whole genome shotgun (WGS) entry which is preliminary data.</text>
</comment>
<organism evidence="4 5">
    <name type="scientific">Microbacter margulisiae</name>
    <dbReference type="NCBI Taxonomy" id="1350067"/>
    <lineage>
        <taxon>Bacteria</taxon>
        <taxon>Pseudomonadati</taxon>
        <taxon>Bacteroidota</taxon>
        <taxon>Bacteroidia</taxon>
        <taxon>Bacteroidales</taxon>
        <taxon>Porphyromonadaceae</taxon>
        <taxon>Microbacter</taxon>
    </lineage>
</organism>
<dbReference type="Gene3D" id="3.40.50.300">
    <property type="entry name" value="P-loop containing nucleotide triphosphate hydrolases"/>
    <property type="match status" value="1"/>
</dbReference>
<dbReference type="AlphaFoldDB" id="A0A7W5H2X1"/>
<dbReference type="EMBL" id="JACHYB010000002">
    <property type="protein sequence ID" value="MBB3187817.1"/>
    <property type="molecule type" value="Genomic_DNA"/>
</dbReference>
<dbReference type="Pfam" id="PF18133">
    <property type="entry name" value="HydF_tetramer"/>
    <property type="match status" value="1"/>
</dbReference>
<dbReference type="InterPro" id="IPR040644">
    <property type="entry name" value="HydF_tetramer"/>
</dbReference>
<dbReference type="Pfam" id="PF01926">
    <property type="entry name" value="MMR_HSR1"/>
    <property type="match status" value="1"/>
</dbReference>
<dbReference type="GO" id="GO:0005525">
    <property type="term" value="F:GTP binding"/>
    <property type="evidence" value="ECO:0007669"/>
    <property type="project" value="InterPro"/>
</dbReference>
<dbReference type="Proteomes" id="UP000544222">
    <property type="component" value="Unassembled WGS sequence"/>
</dbReference>
<dbReference type="Gene3D" id="3.40.50.11410">
    <property type="match status" value="1"/>
</dbReference>
<reference evidence="4 5" key="1">
    <citation type="submission" date="2020-08" db="EMBL/GenBank/DDBJ databases">
        <title>Genomic Encyclopedia of Type Strains, Phase IV (KMG-IV): sequencing the most valuable type-strain genomes for metagenomic binning, comparative biology and taxonomic classification.</title>
        <authorList>
            <person name="Goeker M."/>
        </authorList>
    </citation>
    <scope>NUCLEOTIDE SEQUENCE [LARGE SCALE GENOMIC DNA]</scope>
    <source>
        <strain evidence="4 5">DSM 27471</strain>
    </source>
</reference>
<dbReference type="InterPro" id="IPR006073">
    <property type="entry name" value="GTP-bd"/>
</dbReference>
<evidence type="ECO:0000259" key="1">
    <source>
        <dbReference type="Pfam" id="PF01926"/>
    </source>
</evidence>